<dbReference type="SUPFAM" id="SSF111357">
    <property type="entry name" value="Mitochondrial ATP synthase coupling factor 6"/>
    <property type="match status" value="1"/>
</dbReference>
<reference evidence="11" key="1">
    <citation type="submission" date="2012-04" db="EMBL/GenBank/DDBJ databases">
        <authorList>
            <person name="Lu G."/>
            <person name="Lu Y.J."/>
            <person name="Fan Z.G."/>
        </authorList>
    </citation>
    <scope>NUCLEOTIDE SEQUENCE</scope>
</reference>
<dbReference type="GO" id="GO:0045259">
    <property type="term" value="C:proton-transporting ATP synthase complex"/>
    <property type="evidence" value="ECO:0007669"/>
    <property type="project" value="UniProtKB-KW"/>
</dbReference>
<keyword evidence="9" id="KW-0472">Membrane</keyword>
<evidence type="ECO:0000256" key="3">
    <source>
        <dbReference type="ARBA" id="ARBA00022448"/>
    </source>
</evidence>
<dbReference type="GO" id="GO:0015078">
    <property type="term" value="F:proton transmembrane transporter activity"/>
    <property type="evidence" value="ECO:0007669"/>
    <property type="project" value="InterPro"/>
</dbReference>
<keyword evidence="3" id="KW-0813">Transport</keyword>
<keyword evidence="8" id="KW-0496">Mitochondrion</keyword>
<keyword evidence="4" id="KW-0138">CF(0)</keyword>
<name>A0A0F6MV65_SPIER</name>
<dbReference type="InterPro" id="IPR008387">
    <property type="entry name" value="ATP_synth_f6_mt"/>
</dbReference>
<proteinExistence type="evidence at transcript level"/>
<evidence type="ECO:0000256" key="4">
    <source>
        <dbReference type="ARBA" id="ARBA00022547"/>
    </source>
</evidence>
<comment type="similarity">
    <text evidence="2">Belongs to the eukaryotic ATPase subunit F6 family.</text>
</comment>
<dbReference type="AlphaFoldDB" id="A0A0F6MV65"/>
<sequence length="134" mass="14805">MIRSVVFARILSQSSLCAVAKANVAALNAADPIQRAFVEKLREYQQKAKTANLGLVDANETQIKNLRDTMDKLDHIFNAKGVDMTQFPSFSFDEPVLTNPGSNIVVEYPKPEPFEQSEADERIDGPLTKGPIVI</sequence>
<evidence type="ECO:0000256" key="8">
    <source>
        <dbReference type="ARBA" id="ARBA00023128"/>
    </source>
</evidence>
<dbReference type="EMBL" id="JQ919796">
    <property type="protein sequence ID" value="AGC52710.1"/>
    <property type="molecule type" value="mRNA"/>
</dbReference>
<dbReference type="FunFam" id="1.10.246.110:FF:000001">
    <property type="entry name" value="ATP synthase-coupling factor 6, mitochondrial"/>
    <property type="match status" value="1"/>
</dbReference>
<evidence type="ECO:0000256" key="7">
    <source>
        <dbReference type="ARBA" id="ARBA00023065"/>
    </source>
</evidence>
<keyword evidence="5" id="KW-0375">Hydrogen ion transport</keyword>
<feature type="region of interest" description="Disordered" evidence="10">
    <location>
        <begin position="115"/>
        <end position="134"/>
    </location>
</feature>
<evidence type="ECO:0000256" key="9">
    <source>
        <dbReference type="ARBA" id="ARBA00023136"/>
    </source>
</evidence>
<evidence type="ECO:0000256" key="6">
    <source>
        <dbReference type="ARBA" id="ARBA00022792"/>
    </source>
</evidence>
<dbReference type="PANTHER" id="PTHR12441">
    <property type="entry name" value="ATP SYNTHASE COUPLING FACTOR 6, MITOCHONDRIAL"/>
    <property type="match status" value="1"/>
</dbReference>
<dbReference type="GO" id="GO:0005743">
    <property type="term" value="C:mitochondrial inner membrane"/>
    <property type="evidence" value="ECO:0007669"/>
    <property type="project" value="UniProtKB-SubCell"/>
</dbReference>
<keyword evidence="6" id="KW-0999">Mitochondrion inner membrane</keyword>
<comment type="subcellular location">
    <subcellularLocation>
        <location evidence="1">Mitochondrion inner membrane</location>
    </subcellularLocation>
</comment>
<protein>
    <submittedName>
        <fullName evidence="11">Mitochondrial ATPase</fullName>
    </submittedName>
</protein>
<dbReference type="PANTHER" id="PTHR12441:SF10">
    <property type="entry name" value="ATP SYNTHASE-COUPLING FACTOR 6, MITOCHONDRIAL"/>
    <property type="match status" value="1"/>
</dbReference>
<dbReference type="Gene3D" id="1.10.246.110">
    <property type="entry name" value="Mitochondrial ATP synthase-coupling factor 6"/>
    <property type="match status" value="1"/>
</dbReference>
<accession>A0A0F6MV65</accession>
<evidence type="ECO:0000256" key="5">
    <source>
        <dbReference type="ARBA" id="ARBA00022781"/>
    </source>
</evidence>
<dbReference type="InterPro" id="IPR036204">
    <property type="entry name" value="ATP_synth_f6_sf_mt"/>
</dbReference>
<dbReference type="Pfam" id="PF05511">
    <property type="entry name" value="ATP-synt_F6"/>
    <property type="match status" value="1"/>
</dbReference>
<feature type="compositionally biased region" description="Basic and acidic residues" evidence="10">
    <location>
        <begin position="115"/>
        <end position="124"/>
    </location>
</feature>
<evidence type="ECO:0000256" key="10">
    <source>
        <dbReference type="SAM" id="MobiDB-lite"/>
    </source>
</evidence>
<evidence type="ECO:0000256" key="2">
    <source>
        <dbReference type="ARBA" id="ARBA00007346"/>
    </source>
</evidence>
<dbReference type="GO" id="GO:0015986">
    <property type="term" value="P:proton motive force-driven ATP synthesis"/>
    <property type="evidence" value="ECO:0007669"/>
    <property type="project" value="InterPro"/>
</dbReference>
<evidence type="ECO:0000313" key="11">
    <source>
        <dbReference type="EMBL" id="AGC52710.1"/>
    </source>
</evidence>
<keyword evidence="7" id="KW-0406">Ion transport</keyword>
<organism evidence="11">
    <name type="scientific">Spirometra erinaceieuropaei</name>
    <name type="common">Tapeworm</name>
    <name type="synonym">Spirometra erinacei</name>
    <dbReference type="NCBI Taxonomy" id="99802"/>
    <lineage>
        <taxon>Eukaryota</taxon>
        <taxon>Metazoa</taxon>
        <taxon>Spiralia</taxon>
        <taxon>Lophotrochozoa</taxon>
        <taxon>Platyhelminthes</taxon>
        <taxon>Cestoda</taxon>
        <taxon>Eucestoda</taxon>
        <taxon>Diphyllobothriidea</taxon>
        <taxon>Diphyllobothriidae</taxon>
        <taxon>Spirometra</taxon>
    </lineage>
</organism>
<evidence type="ECO:0000256" key="1">
    <source>
        <dbReference type="ARBA" id="ARBA00004273"/>
    </source>
</evidence>